<sequence>NFYSCQHKRSPIIKHGYSREGQSKLLSHSQRIIPFCLKYKKGIKGQELINTRLYKKTQKVYKHVKMNLKISLLDLVMT</sequence>
<evidence type="ECO:0000313" key="1">
    <source>
        <dbReference type="EMBL" id="CAG7786282.1"/>
    </source>
</evidence>
<organism evidence="1 2">
    <name type="scientific">Allacma fusca</name>
    <dbReference type="NCBI Taxonomy" id="39272"/>
    <lineage>
        <taxon>Eukaryota</taxon>
        <taxon>Metazoa</taxon>
        <taxon>Ecdysozoa</taxon>
        <taxon>Arthropoda</taxon>
        <taxon>Hexapoda</taxon>
        <taxon>Collembola</taxon>
        <taxon>Symphypleona</taxon>
        <taxon>Sminthuridae</taxon>
        <taxon>Allacma</taxon>
    </lineage>
</organism>
<reference evidence="1" key="1">
    <citation type="submission" date="2021-06" db="EMBL/GenBank/DDBJ databases">
        <authorList>
            <person name="Hodson N. C."/>
            <person name="Mongue J. A."/>
            <person name="Jaron S. K."/>
        </authorList>
    </citation>
    <scope>NUCLEOTIDE SEQUENCE</scope>
</reference>
<name>A0A8J2P9M4_9HEXA</name>
<gene>
    <name evidence="1" type="ORF">AFUS01_LOCUS24856</name>
</gene>
<dbReference type="EMBL" id="CAJVCH010314363">
    <property type="protein sequence ID" value="CAG7786282.1"/>
    <property type="molecule type" value="Genomic_DNA"/>
</dbReference>
<feature type="non-terminal residue" evidence="1">
    <location>
        <position position="1"/>
    </location>
</feature>
<keyword evidence="2" id="KW-1185">Reference proteome</keyword>
<proteinExistence type="predicted"/>
<dbReference type="AlphaFoldDB" id="A0A8J2P9M4"/>
<protein>
    <submittedName>
        <fullName evidence="1">Uncharacterized protein</fullName>
    </submittedName>
</protein>
<evidence type="ECO:0000313" key="2">
    <source>
        <dbReference type="Proteomes" id="UP000708208"/>
    </source>
</evidence>
<accession>A0A8J2P9M4</accession>
<comment type="caution">
    <text evidence="1">The sequence shown here is derived from an EMBL/GenBank/DDBJ whole genome shotgun (WGS) entry which is preliminary data.</text>
</comment>
<dbReference type="Proteomes" id="UP000708208">
    <property type="component" value="Unassembled WGS sequence"/>
</dbReference>